<dbReference type="InterPro" id="IPR045398">
    <property type="entry name" value="DUF6515"/>
</dbReference>
<sequence>MIKNYKYSLPVFFSVALLLFVADAQAQRRYYPRSRGRVTVYHRPPVMVRHYAPRIYAYNRPFVSINFGGMGYRYQHGYFYRPMGTSFQVVTPPFGIRVGILPVGYSTFMMGTVPYYYYNNVYYRQLDNEYEVVAPPLGARVTALPPKAAVKVINGEKYYELDGTYYSEYIDDKGKLRYEVVGTDGVLNTGTSAADAADAVTVDEPEIGDRINDLPENSKAVVIKGEKLFLTPDGKYYKEVLEGEKIVYELVGQ</sequence>
<dbReference type="RefSeq" id="WP_386096599.1">
    <property type="nucleotide sequence ID" value="NZ_JBHUOZ010000001.1"/>
</dbReference>
<name>A0ABW6A289_9BACT</name>
<evidence type="ECO:0000313" key="2">
    <source>
        <dbReference type="Proteomes" id="UP001597511"/>
    </source>
</evidence>
<gene>
    <name evidence="1" type="ORF">ACFS6H_06900</name>
</gene>
<dbReference type="Proteomes" id="UP001597511">
    <property type="component" value="Unassembled WGS sequence"/>
</dbReference>
<keyword evidence="2" id="KW-1185">Reference proteome</keyword>
<organism evidence="1 2">
    <name type="scientific">Terrimonas rubra</name>
    <dbReference type="NCBI Taxonomy" id="1035890"/>
    <lineage>
        <taxon>Bacteria</taxon>
        <taxon>Pseudomonadati</taxon>
        <taxon>Bacteroidota</taxon>
        <taxon>Chitinophagia</taxon>
        <taxon>Chitinophagales</taxon>
        <taxon>Chitinophagaceae</taxon>
        <taxon>Terrimonas</taxon>
    </lineage>
</organism>
<accession>A0ABW6A289</accession>
<comment type="caution">
    <text evidence="1">The sequence shown here is derived from an EMBL/GenBank/DDBJ whole genome shotgun (WGS) entry which is preliminary data.</text>
</comment>
<proteinExistence type="predicted"/>
<protein>
    <submittedName>
        <fullName evidence="1">DUF6515 family protein</fullName>
    </submittedName>
</protein>
<dbReference type="EMBL" id="JBHUOZ010000001">
    <property type="protein sequence ID" value="MFD2919424.1"/>
    <property type="molecule type" value="Genomic_DNA"/>
</dbReference>
<reference evidence="2" key="1">
    <citation type="journal article" date="2019" name="Int. J. Syst. Evol. Microbiol.">
        <title>The Global Catalogue of Microorganisms (GCM) 10K type strain sequencing project: providing services to taxonomists for standard genome sequencing and annotation.</title>
        <authorList>
            <consortium name="The Broad Institute Genomics Platform"/>
            <consortium name="The Broad Institute Genome Sequencing Center for Infectious Disease"/>
            <person name="Wu L."/>
            <person name="Ma J."/>
        </authorList>
    </citation>
    <scope>NUCLEOTIDE SEQUENCE [LARGE SCALE GENOMIC DNA]</scope>
    <source>
        <strain evidence="2">KCTC 23299</strain>
    </source>
</reference>
<dbReference type="Pfam" id="PF20125">
    <property type="entry name" value="DUF6515"/>
    <property type="match status" value="1"/>
</dbReference>
<evidence type="ECO:0000313" key="1">
    <source>
        <dbReference type="EMBL" id="MFD2919424.1"/>
    </source>
</evidence>